<dbReference type="AlphaFoldDB" id="A0A5J4YS79"/>
<keyword evidence="2" id="KW-1185">Reference proteome</keyword>
<comment type="caution">
    <text evidence="1">The sequence shown here is derived from an EMBL/GenBank/DDBJ whole genome shotgun (WGS) entry which is preliminary data.</text>
</comment>
<accession>A0A5J4YS79</accession>
<reference evidence="2" key="1">
    <citation type="journal article" date="2019" name="Nat. Commun.">
        <title>Expansion of phycobilisome linker gene families in mesophilic red algae.</title>
        <authorList>
            <person name="Lee J."/>
            <person name="Kim D."/>
            <person name="Bhattacharya D."/>
            <person name="Yoon H.S."/>
        </authorList>
    </citation>
    <scope>NUCLEOTIDE SEQUENCE [LARGE SCALE GENOMIC DNA]</scope>
    <source>
        <strain evidence="2">CCMP 1328</strain>
    </source>
</reference>
<organism evidence="1 2">
    <name type="scientific">Porphyridium purpureum</name>
    <name type="common">Red alga</name>
    <name type="synonym">Porphyridium cruentum</name>
    <dbReference type="NCBI Taxonomy" id="35688"/>
    <lineage>
        <taxon>Eukaryota</taxon>
        <taxon>Rhodophyta</taxon>
        <taxon>Bangiophyceae</taxon>
        <taxon>Porphyridiales</taxon>
        <taxon>Porphyridiaceae</taxon>
        <taxon>Porphyridium</taxon>
    </lineage>
</organism>
<dbReference type="OrthoDB" id="6043at2759"/>
<sequence>METVDIMAELGDVFADSGSTWTDPDTQGEACKHALSSLQARGFDAADDEFSFLADFDVDDAMISSLSSLPPSIEQVTPHPCKAMTMPMHEAFALEAVTPEMLTPCSSKRSLEAMKAVGEASDSVCNTVDSELGLFYPEISARKHVKTGNKASPGGSSRFMSPLMSQIYGTGDLPGAVDTTDDVAVEPSRFCHICTKSAKVVRQAVCYNVQTGSCRKVICEKCFAENGWDFELATAPDNEWYCCHCMRICPTRAQCNVYKKNTQRTRPSRAHGCKGKKGGAGGGSAAVAGVNAAAGGATTTRPANAAVLPSMMDPAALMSALAAMGPGSQPSQPVFEGLTPLHFSMFLQQMSMLAQQSGMAPSPGSSSESKKK</sequence>
<name>A0A5J4YS79_PORPP</name>
<proteinExistence type="predicted"/>
<evidence type="ECO:0000313" key="1">
    <source>
        <dbReference type="EMBL" id="KAA8493544.1"/>
    </source>
</evidence>
<dbReference type="EMBL" id="VRMN01000006">
    <property type="protein sequence ID" value="KAA8493544.1"/>
    <property type="molecule type" value="Genomic_DNA"/>
</dbReference>
<dbReference type="Proteomes" id="UP000324585">
    <property type="component" value="Unassembled WGS sequence"/>
</dbReference>
<protein>
    <submittedName>
        <fullName evidence="1">Uncharacterized protein</fullName>
    </submittedName>
</protein>
<evidence type="ECO:0000313" key="2">
    <source>
        <dbReference type="Proteomes" id="UP000324585"/>
    </source>
</evidence>
<gene>
    <name evidence="1" type="ORF">FVE85_4681</name>
</gene>